<dbReference type="EMBL" id="UZAN01055785">
    <property type="protein sequence ID" value="VDP90995.1"/>
    <property type="molecule type" value="Genomic_DNA"/>
</dbReference>
<feature type="non-terminal residue" evidence="2">
    <location>
        <position position="591"/>
    </location>
</feature>
<feature type="compositionally biased region" description="Low complexity" evidence="1">
    <location>
        <begin position="100"/>
        <end position="114"/>
    </location>
</feature>
<protein>
    <submittedName>
        <fullName evidence="2">Uncharacterized protein</fullName>
    </submittedName>
</protein>
<feature type="compositionally biased region" description="Acidic residues" evidence="1">
    <location>
        <begin position="283"/>
        <end position="293"/>
    </location>
</feature>
<accession>A0A3P8IRM3</accession>
<proteinExistence type="predicted"/>
<feature type="compositionally biased region" description="Basic and acidic residues" evidence="1">
    <location>
        <begin position="261"/>
        <end position="270"/>
    </location>
</feature>
<gene>
    <name evidence="2" type="ORF">ECPE_LOCUS13723</name>
</gene>
<organism evidence="2 3">
    <name type="scientific">Echinostoma caproni</name>
    <dbReference type="NCBI Taxonomy" id="27848"/>
    <lineage>
        <taxon>Eukaryota</taxon>
        <taxon>Metazoa</taxon>
        <taxon>Spiralia</taxon>
        <taxon>Lophotrochozoa</taxon>
        <taxon>Platyhelminthes</taxon>
        <taxon>Trematoda</taxon>
        <taxon>Digenea</taxon>
        <taxon>Plagiorchiida</taxon>
        <taxon>Echinostomata</taxon>
        <taxon>Echinostomatoidea</taxon>
        <taxon>Echinostomatidae</taxon>
        <taxon>Echinostoma</taxon>
    </lineage>
</organism>
<feature type="compositionally biased region" description="Polar residues" evidence="1">
    <location>
        <begin position="81"/>
        <end position="99"/>
    </location>
</feature>
<feature type="region of interest" description="Disordered" evidence="1">
    <location>
        <begin position="353"/>
        <end position="378"/>
    </location>
</feature>
<reference evidence="2 3" key="1">
    <citation type="submission" date="2018-11" db="EMBL/GenBank/DDBJ databases">
        <authorList>
            <consortium name="Pathogen Informatics"/>
        </authorList>
    </citation>
    <scope>NUCLEOTIDE SEQUENCE [LARGE SCALE GENOMIC DNA]</scope>
    <source>
        <strain evidence="2 3">Egypt</strain>
    </source>
</reference>
<evidence type="ECO:0000313" key="3">
    <source>
        <dbReference type="Proteomes" id="UP000272942"/>
    </source>
</evidence>
<dbReference type="AlphaFoldDB" id="A0A3P8IRM3"/>
<evidence type="ECO:0000256" key="1">
    <source>
        <dbReference type="SAM" id="MobiDB-lite"/>
    </source>
</evidence>
<feature type="compositionally biased region" description="Polar residues" evidence="1">
    <location>
        <begin position="136"/>
        <end position="148"/>
    </location>
</feature>
<evidence type="ECO:0000313" key="2">
    <source>
        <dbReference type="EMBL" id="VDP90995.1"/>
    </source>
</evidence>
<feature type="region of interest" description="Disordered" evidence="1">
    <location>
        <begin position="219"/>
        <end position="293"/>
    </location>
</feature>
<dbReference type="Proteomes" id="UP000272942">
    <property type="component" value="Unassembled WGS sequence"/>
</dbReference>
<keyword evidence="3" id="KW-1185">Reference proteome</keyword>
<name>A0A3P8IRM3_9TREM</name>
<feature type="compositionally biased region" description="Basic and acidic residues" evidence="1">
    <location>
        <begin position="233"/>
        <end position="242"/>
    </location>
</feature>
<sequence>MSSLGPVDPAVLYSIESTLPVMADSQPVFVGGSDLSTTPISVGSVCSTPAPAKSLSSSDPLTALCPTTTATNGSIMERTLTDSTQVPPTQGGNATSPMITNSSVAHTTATVVSTPDNPETPSRPDPPKEHRKTSAIIGSSRASELTTDHLTSVLVEAPVQETKPTPGKMEPLFVLDENIQETACSTFGPETTKSSVQGNECKDVPESTCILETTSDQCLSAHASPSKLDSDEETKVQPKLESPKPGWTGEIQPSSPQPIRIKPESDRPEISSESIGAFRSENDAEENVESSDEVIENVSDIRSDQTVITTTLSASKTKFFEQSLDCKAHIVGTSTTEEHKSCNYTEIQNNRREVPSSFRQTTEDLDPGTPQPVSDGVAQKMSASSDSLTNANVLPSSTHLVDSEMEPEDSSSVAEVFQECTTKVEERSVFTEPLVYSEEAAVESVTSISTVDVYSVQITSVVPTHVTRAAEFAPPVLFSRDHLVEESSEVSHVESCSIETFITDPVLPYHCVQSESSVICPPSYPIACPNAPSSPIVDHGSTLEEKIKVESLSPPEGSALCPINAVTQIEDDEFTLWHCPPAPVPNISSVT</sequence>
<feature type="region of interest" description="Disordered" evidence="1">
    <location>
        <begin position="73"/>
        <end position="148"/>
    </location>
</feature>